<feature type="transmembrane region" description="Helical" evidence="1">
    <location>
        <begin position="44"/>
        <end position="61"/>
    </location>
</feature>
<dbReference type="AlphaFoldDB" id="A0AAU9K938"/>
<name>A0AAU9K938_9CILI</name>
<keyword evidence="1" id="KW-1133">Transmembrane helix</keyword>
<keyword evidence="4" id="KW-1185">Reference proteome</keyword>
<keyword evidence="1" id="KW-0812">Transmembrane</keyword>
<proteinExistence type="predicted"/>
<dbReference type="Proteomes" id="UP001162131">
    <property type="component" value="Unassembled WGS sequence"/>
</dbReference>
<keyword evidence="1" id="KW-0472">Membrane</keyword>
<gene>
    <name evidence="3" type="ORF">BSTOLATCC_MIC59473</name>
</gene>
<feature type="transmembrane region" description="Helical" evidence="1">
    <location>
        <begin position="260"/>
        <end position="281"/>
    </location>
</feature>
<feature type="transmembrane region" description="Helical" evidence="1">
    <location>
        <begin position="92"/>
        <end position="112"/>
    </location>
</feature>
<feature type="transmembrane region" description="Helical" evidence="1">
    <location>
        <begin position="325"/>
        <end position="344"/>
    </location>
</feature>
<feature type="transmembrane region" description="Helical" evidence="1">
    <location>
        <begin position="144"/>
        <end position="165"/>
    </location>
</feature>
<organism evidence="3 4">
    <name type="scientific">Blepharisma stoltei</name>
    <dbReference type="NCBI Taxonomy" id="1481888"/>
    <lineage>
        <taxon>Eukaryota</taxon>
        <taxon>Sar</taxon>
        <taxon>Alveolata</taxon>
        <taxon>Ciliophora</taxon>
        <taxon>Postciliodesmatophora</taxon>
        <taxon>Heterotrichea</taxon>
        <taxon>Heterotrichida</taxon>
        <taxon>Blepharismidae</taxon>
        <taxon>Blepharisma</taxon>
    </lineage>
</organism>
<feature type="chain" id="PRO_5043628016" evidence="2">
    <location>
        <begin position="19"/>
        <end position="353"/>
    </location>
</feature>
<feature type="transmembrane region" description="Helical" evidence="1">
    <location>
        <begin position="200"/>
        <end position="224"/>
    </location>
</feature>
<accession>A0AAU9K938</accession>
<feature type="transmembrane region" description="Helical" evidence="1">
    <location>
        <begin position="171"/>
        <end position="188"/>
    </location>
</feature>
<evidence type="ECO:0000313" key="4">
    <source>
        <dbReference type="Proteomes" id="UP001162131"/>
    </source>
</evidence>
<feature type="signal peptide" evidence="2">
    <location>
        <begin position="1"/>
        <end position="18"/>
    </location>
</feature>
<feature type="transmembrane region" description="Helical" evidence="1">
    <location>
        <begin position="118"/>
        <end position="137"/>
    </location>
</feature>
<evidence type="ECO:0000256" key="1">
    <source>
        <dbReference type="SAM" id="Phobius"/>
    </source>
</evidence>
<dbReference type="EMBL" id="CAJZBQ010000057">
    <property type="protein sequence ID" value="CAG9333656.1"/>
    <property type="molecule type" value="Genomic_DNA"/>
</dbReference>
<sequence length="353" mass="41956">MKLLWWLHLLLIIPSYYATANNTPYFRNDRKIPYILSSVFLANYFPLLFSEALYDGFFWLVTSGWDYKYFSEEILWLSTPILIFARQHISVYSLYSFWIFGIISILLCSKFADKLSNFWLSLPGLFNSLSLLFYYSISSSLEYFLYYFVCFSIFIIWGKKIRYYWFTSPSPVFYFYNISMLTGTLLAIKTTSVSDNDLIAWIVWILCVGLTIGLPVMIFVYFGICFDSALEPLRSSNQEFIHKYEKDKNYLHNHEFVFCIFQYYIQIFSFVFAMILTASIFEEIFGSWNRILVELFYLATAAIIGNVLLYPNWNWNSSRIEETFNIQMNILGIYAQIWFLRILAKIFNNSIWT</sequence>
<keyword evidence="2" id="KW-0732">Signal</keyword>
<protein>
    <submittedName>
        <fullName evidence="3">Uncharacterized protein</fullName>
    </submittedName>
</protein>
<feature type="transmembrane region" description="Helical" evidence="1">
    <location>
        <begin position="293"/>
        <end position="313"/>
    </location>
</feature>
<evidence type="ECO:0000256" key="2">
    <source>
        <dbReference type="SAM" id="SignalP"/>
    </source>
</evidence>
<reference evidence="3" key="1">
    <citation type="submission" date="2021-09" db="EMBL/GenBank/DDBJ databases">
        <authorList>
            <consortium name="AG Swart"/>
            <person name="Singh M."/>
            <person name="Singh A."/>
            <person name="Seah K."/>
            <person name="Emmerich C."/>
        </authorList>
    </citation>
    <scope>NUCLEOTIDE SEQUENCE</scope>
    <source>
        <strain evidence="3">ATCC30299</strain>
    </source>
</reference>
<evidence type="ECO:0000313" key="3">
    <source>
        <dbReference type="EMBL" id="CAG9333656.1"/>
    </source>
</evidence>
<comment type="caution">
    <text evidence="3">The sequence shown here is derived from an EMBL/GenBank/DDBJ whole genome shotgun (WGS) entry which is preliminary data.</text>
</comment>